<dbReference type="Pfam" id="PF06545">
    <property type="entry name" value="AllG"/>
    <property type="match status" value="1"/>
</dbReference>
<sequence>MTNKKNLFQQDIRIINVGLQGFSQAIKEQDVPVQEIDWRPPADGDANLINILKSIHYDQDLFGKVNNANAIVIERIQNANPQIIDIVSAQEAMNLPPFTILHAGPPVSWERMCGPQKRAVLGAIQFESWAKNEIEALELVTKEKVELYPCHKFNAVGPMTGIISPSMPVLVIQNETYGNYGYSTFNEGRGNTLWFGVYDEETQIRLKWIQEVLGPAMKAAINKHGPLNIFDIVEQGVQMGDECHARHVASSALFIKKIIPAMLEAGVSGKTVSSIIRFVDENSHFFLNFTLAAVKATMDGAHNMP</sequence>
<reference evidence="1" key="1">
    <citation type="submission" date="2018-05" db="EMBL/GenBank/DDBJ databases">
        <authorList>
            <person name="Lanie J.A."/>
            <person name="Ng W.-L."/>
            <person name="Kazmierczak K.M."/>
            <person name="Andrzejewski T.M."/>
            <person name="Davidsen T.M."/>
            <person name="Wayne K.J."/>
            <person name="Tettelin H."/>
            <person name="Glass J.I."/>
            <person name="Rusch D."/>
            <person name="Podicherti R."/>
            <person name="Tsui H.-C.T."/>
            <person name="Winkler M.E."/>
        </authorList>
    </citation>
    <scope>NUCLEOTIDE SEQUENCE</scope>
</reference>
<proteinExistence type="predicted"/>
<organism evidence="1">
    <name type="scientific">marine metagenome</name>
    <dbReference type="NCBI Taxonomy" id="408172"/>
    <lineage>
        <taxon>unclassified sequences</taxon>
        <taxon>metagenomes</taxon>
        <taxon>ecological metagenomes</taxon>
    </lineage>
</organism>
<gene>
    <name evidence="1" type="ORF">METZ01_LOCUS327752</name>
</gene>
<name>A0A382PQG9_9ZZZZ</name>
<dbReference type="Gene3D" id="3.90.1710.10">
    <property type="entry name" value="Enterococcus faecalis V583 domain"/>
    <property type="match status" value="1"/>
</dbReference>
<dbReference type="Gene3D" id="1.10.10.660">
    <property type="entry name" value="conserved protein of unknown function from Enterococcus faecalis V583"/>
    <property type="match status" value="1"/>
</dbReference>
<dbReference type="Gene3D" id="3.40.50.720">
    <property type="entry name" value="NAD(P)-binding Rossmann-like Domain"/>
    <property type="match status" value="1"/>
</dbReference>
<accession>A0A382PQG9</accession>
<evidence type="ECO:0008006" key="2">
    <source>
        <dbReference type="Google" id="ProtNLM"/>
    </source>
</evidence>
<dbReference type="InterPro" id="IPR024033">
    <property type="entry name" value="OXTCase_su_AllG_h-dom"/>
</dbReference>
<protein>
    <recommendedName>
        <fullName evidence="2">DUF1116 domain-containing protein</fullName>
    </recommendedName>
</protein>
<evidence type="ECO:0000313" key="1">
    <source>
        <dbReference type="EMBL" id="SVC74898.1"/>
    </source>
</evidence>
<dbReference type="InterPro" id="IPR009499">
    <property type="entry name" value="AllG-like"/>
</dbReference>
<dbReference type="AlphaFoldDB" id="A0A382PQG9"/>
<dbReference type="EMBL" id="UINC01108644">
    <property type="protein sequence ID" value="SVC74898.1"/>
    <property type="molecule type" value="Genomic_DNA"/>
</dbReference>
<feature type="non-terminal residue" evidence="1">
    <location>
        <position position="305"/>
    </location>
</feature>